<dbReference type="InterPro" id="IPR018113">
    <property type="entry name" value="PTrfase_EIIB_Cys"/>
</dbReference>
<evidence type="ECO:0000256" key="3">
    <source>
        <dbReference type="ARBA" id="ARBA00022475"/>
    </source>
</evidence>
<feature type="domain" description="PTS EIIB type-1" evidence="13">
    <location>
        <begin position="448"/>
        <end position="531"/>
    </location>
</feature>
<proteinExistence type="predicted"/>
<evidence type="ECO:0000256" key="10">
    <source>
        <dbReference type="ARBA" id="ARBA00023136"/>
    </source>
</evidence>
<feature type="transmembrane region" description="Helical" evidence="12">
    <location>
        <begin position="12"/>
        <end position="37"/>
    </location>
</feature>
<evidence type="ECO:0000259" key="13">
    <source>
        <dbReference type="PROSITE" id="PS51098"/>
    </source>
</evidence>
<protein>
    <submittedName>
        <fullName evidence="15">PTS system IIB component, Glc family (TC 4.A.1)/PTS system IIC component, Glc family (TC 4.A.1)</fullName>
    </submittedName>
</protein>
<dbReference type="Proteomes" id="UP000190285">
    <property type="component" value="Unassembled WGS sequence"/>
</dbReference>
<dbReference type="GO" id="GO:0009401">
    <property type="term" value="P:phosphoenolpyruvate-dependent sugar phosphotransferase system"/>
    <property type="evidence" value="ECO:0007669"/>
    <property type="project" value="UniProtKB-KW"/>
</dbReference>
<feature type="transmembrane region" description="Helical" evidence="12">
    <location>
        <begin position="136"/>
        <end position="159"/>
    </location>
</feature>
<keyword evidence="5" id="KW-0808">Transferase</keyword>
<evidence type="ECO:0000256" key="7">
    <source>
        <dbReference type="ARBA" id="ARBA00022692"/>
    </source>
</evidence>
<evidence type="ECO:0000259" key="14">
    <source>
        <dbReference type="PROSITE" id="PS51103"/>
    </source>
</evidence>
<dbReference type="GO" id="GO:0008982">
    <property type="term" value="F:protein-N(PI)-phosphohistidine-sugar phosphotransferase activity"/>
    <property type="evidence" value="ECO:0007669"/>
    <property type="project" value="InterPro"/>
</dbReference>
<dbReference type="CDD" id="cd00212">
    <property type="entry name" value="PTS_IIB_glc"/>
    <property type="match status" value="1"/>
</dbReference>
<gene>
    <name evidence="15" type="ORF">SAMN02194393_05110</name>
</gene>
<evidence type="ECO:0000313" key="16">
    <source>
        <dbReference type="Proteomes" id="UP000190285"/>
    </source>
</evidence>
<feature type="transmembrane region" description="Helical" evidence="12">
    <location>
        <begin position="290"/>
        <end position="308"/>
    </location>
</feature>
<keyword evidence="4" id="KW-0762">Sugar transport</keyword>
<keyword evidence="6" id="KW-0598">Phosphotransferase system</keyword>
<feature type="active site" description="Phosphocysteine intermediate; for EIIB activity" evidence="11">
    <location>
        <position position="470"/>
    </location>
</feature>
<keyword evidence="9 12" id="KW-1133">Transmembrane helix</keyword>
<feature type="transmembrane region" description="Helical" evidence="12">
    <location>
        <begin position="180"/>
        <end position="200"/>
    </location>
</feature>
<evidence type="ECO:0000256" key="11">
    <source>
        <dbReference type="PROSITE-ProRule" id="PRU00421"/>
    </source>
</evidence>
<dbReference type="PROSITE" id="PS51098">
    <property type="entry name" value="PTS_EIIB_TYPE_1"/>
    <property type="match status" value="1"/>
</dbReference>
<feature type="transmembrane region" description="Helical" evidence="12">
    <location>
        <begin position="338"/>
        <end position="361"/>
    </location>
</feature>
<dbReference type="InterPro" id="IPR001996">
    <property type="entry name" value="PTS_IIB_1"/>
</dbReference>
<evidence type="ECO:0000256" key="9">
    <source>
        <dbReference type="ARBA" id="ARBA00022989"/>
    </source>
</evidence>
<name>A0A1T5MPD9_9FIRM</name>
<evidence type="ECO:0000313" key="15">
    <source>
        <dbReference type="EMBL" id="SKC90091.1"/>
    </source>
</evidence>
<dbReference type="GO" id="GO:0090563">
    <property type="term" value="F:protein-phosphocysteine-sugar phosphotransferase activity"/>
    <property type="evidence" value="ECO:0007669"/>
    <property type="project" value="TreeGrafter"/>
</dbReference>
<evidence type="ECO:0000256" key="6">
    <source>
        <dbReference type="ARBA" id="ARBA00022683"/>
    </source>
</evidence>
<dbReference type="PROSITE" id="PS51103">
    <property type="entry name" value="PTS_EIIC_TYPE_1"/>
    <property type="match status" value="1"/>
</dbReference>
<dbReference type="STRING" id="36842.SAMN02194393_05110"/>
<evidence type="ECO:0000256" key="8">
    <source>
        <dbReference type="ARBA" id="ARBA00022777"/>
    </source>
</evidence>
<dbReference type="EMBL" id="FUZT01000021">
    <property type="protein sequence ID" value="SKC90091.1"/>
    <property type="molecule type" value="Genomic_DNA"/>
</dbReference>
<dbReference type="GO" id="GO:0005886">
    <property type="term" value="C:plasma membrane"/>
    <property type="evidence" value="ECO:0007669"/>
    <property type="project" value="UniProtKB-SubCell"/>
</dbReference>
<dbReference type="PROSITE" id="PS01035">
    <property type="entry name" value="PTS_EIIB_TYPE_1_CYS"/>
    <property type="match status" value="1"/>
</dbReference>
<dbReference type="PANTHER" id="PTHR30009:SF12">
    <property type="entry name" value="PHOSPHOTRANSFERASE IIC COMPONENT GLVC"/>
    <property type="match status" value="1"/>
</dbReference>
<dbReference type="InterPro" id="IPR050429">
    <property type="entry name" value="PTS_Glucose_EIICBA"/>
</dbReference>
<keyword evidence="3" id="KW-1003">Cell membrane</keyword>
<dbReference type="SUPFAM" id="SSF55604">
    <property type="entry name" value="Glucose permease domain IIB"/>
    <property type="match status" value="1"/>
</dbReference>
<dbReference type="RefSeq" id="WP_079495701.1">
    <property type="nucleotide sequence ID" value="NZ_FUZT01000021.1"/>
</dbReference>
<dbReference type="InterPro" id="IPR013013">
    <property type="entry name" value="PTS_EIIC_1"/>
</dbReference>
<feature type="transmembrane region" description="Helical" evidence="12">
    <location>
        <begin position="315"/>
        <end position="332"/>
    </location>
</feature>
<dbReference type="GO" id="GO:0016301">
    <property type="term" value="F:kinase activity"/>
    <property type="evidence" value="ECO:0007669"/>
    <property type="project" value="UniProtKB-KW"/>
</dbReference>
<evidence type="ECO:0000256" key="4">
    <source>
        <dbReference type="ARBA" id="ARBA00022597"/>
    </source>
</evidence>
<keyword evidence="10 12" id="KW-0472">Membrane</keyword>
<feature type="transmembrane region" description="Helical" evidence="12">
    <location>
        <begin position="80"/>
        <end position="102"/>
    </location>
</feature>
<accession>A0A1T5MPD9</accession>
<dbReference type="NCBIfam" id="TIGR00826">
    <property type="entry name" value="EIIB_glc"/>
    <property type="match status" value="1"/>
</dbReference>
<sequence>MREKLQAFAGSMMIPIILLVLVGFYVSIASSFTAYILTEGTFLHTIFSVIASIGFMIMSYLPFWFAIGVAFGLAKKEKGWAAFSGFVMFMCFNTVISTYAGAQGWNADTTTVDHLVNNLGWAMTKAQNYNALWKNIAGIFTFDMGIFSGIITGIVTAAIHNKWYKKELPTVFSFFSGPRYVIILITLFSIPLGIATYYIWPIVAAGLQSLTKLITTSGLFGTFLFGATDKALLPFGIHHLIAFPIEYTRVGGTMEIGGIVYEGVRNIIVGQAGSAEATGYIVRNFTTGRILFQFGGLPGAAAAIYATAKSANKKKVASIVLPAALTAMFVGISEPIEYTFLFVNPLLYYLIHVPLSGLAYVLAEITKVSINGHALFFMIPNLFQPHKVHALSLFLLVPAYFAAYFFLFKWAILKFNIPTPGRRNEGNIKLFNKRDYKEKQKNKKEKANNLIEGIIENLGGEDNIESVSNCATRLRVSVKDKSLVSDNSVWVEKLEAHGVVRNNKGFQIIYGPRVISIATAVKEALNTDSSND</sequence>
<evidence type="ECO:0000256" key="12">
    <source>
        <dbReference type="SAM" id="Phobius"/>
    </source>
</evidence>
<reference evidence="15 16" key="1">
    <citation type="submission" date="2017-02" db="EMBL/GenBank/DDBJ databases">
        <authorList>
            <person name="Peterson S.W."/>
        </authorList>
    </citation>
    <scope>NUCLEOTIDE SEQUENCE [LARGE SCALE GENOMIC DNA]</scope>
    <source>
        <strain evidence="15 16">M1</strain>
    </source>
</reference>
<comment type="subcellular location">
    <subcellularLocation>
        <location evidence="1">Cell membrane</location>
        <topology evidence="1">Multi-pass membrane protein</topology>
    </subcellularLocation>
</comment>
<keyword evidence="7 12" id="KW-0812">Transmembrane</keyword>
<organism evidence="15 16">
    <name type="scientific">Maledivibacter halophilus</name>
    <dbReference type="NCBI Taxonomy" id="36842"/>
    <lineage>
        <taxon>Bacteria</taxon>
        <taxon>Bacillati</taxon>
        <taxon>Bacillota</taxon>
        <taxon>Clostridia</taxon>
        <taxon>Peptostreptococcales</taxon>
        <taxon>Caminicellaceae</taxon>
        <taxon>Maledivibacter</taxon>
    </lineage>
</organism>
<dbReference type="Pfam" id="PF02378">
    <property type="entry name" value="PTS_EIIC"/>
    <property type="match status" value="1"/>
</dbReference>
<dbReference type="InterPro" id="IPR003352">
    <property type="entry name" value="PTS_EIIC"/>
</dbReference>
<dbReference type="PANTHER" id="PTHR30009">
    <property type="entry name" value="CYTOCHROME C-TYPE SYNTHESIS PROTEIN AND PTS TRANSMEMBRANE COMPONENT"/>
    <property type="match status" value="1"/>
</dbReference>
<keyword evidence="16" id="KW-1185">Reference proteome</keyword>
<evidence type="ECO:0000256" key="5">
    <source>
        <dbReference type="ARBA" id="ARBA00022679"/>
    </source>
</evidence>
<feature type="transmembrane region" description="Helical" evidence="12">
    <location>
        <begin position="49"/>
        <end position="73"/>
    </location>
</feature>
<dbReference type="Pfam" id="PF00367">
    <property type="entry name" value="PTS_EIIB"/>
    <property type="match status" value="1"/>
</dbReference>
<feature type="domain" description="PTS EIIC type-1" evidence="14">
    <location>
        <begin position="1"/>
        <end position="424"/>
    </location>
</feature>
<evidence type="ECO:0000256" key="2">
    <source>
        <dbReference type="ARBA" id="ARBA00022448"/>
    </source>
</evidence>
<evidence type="ECO:0000256" key="1">
    <source>
        <dbReference type="ARBA" id="ARBA00004651"/>
    </source>
</evidence>
<dbReference type="OrthoDB" id="9764327at2"/>
<keyword evidence="8" id="KW-0418">Kinase</keyword>
<dbReference type="AlphaFoldDB" id="A0A1T5MPD9"/>
<dbReference type="Gene3D" id="3.30.1360.60">
    <property type="entry name" value="Glucose permease domain IIB"/>
    <property type="match status" value="1"/>
</dbReference>
<keyword evidence="2" id="KW-0813">Transport</keyword>
<feature type="transmembrane region" description="Helical" evidence="12">
    <location>
        <begin position="390"/>
        <end position="413"/>
    </location>
</feature>
<dbReference type="InterPro" id="IPR036878">
    <property type="entry name" value="Glu_permease_IIB"/>
</dbReference>